<dbReference type="EMBL" id="JACGCI010000144">
    <property type="protein sequence ID" value="KAF6743459.1"/>
    <property type="molecule type" value="Genomic_DNA"/>
</dbReference>
<reference evidence="2 3" key="1">
    <citation type="submission" date="2020-07" db="EMBL/GenBank/DDBJ databases">
        <title>Comparative genomics of pyrophilous fungi reveals a link between fire events and developmental genes.</title>
        <authorList>
            <consortium name="DOE Joint Genome Institute"/>
            <person name="Steindorff A.S."/>
            <person name="Carver A."/>
            <person name="Calhoun S."/>
            <person name="Stillman K."/>
            <person name="Liu H."/>
            <person name="Lipzen A."/>
            <person name="Pangilinan J."/>
            <person name="Labutti K."/>
            <person name="Bruns T.D."/>
            <person name="Grigoriev I.V."/>
        </authorList>
    </citation>
    <scope>NUCLEOTIDE SEQUENCE [LARGE SCALE GENOMIC DNA]</scope>
    <source>
        <strain evidence="2 3">CBS 144469</strain>
    </source>
</reference>
<dbReference type="Gene3D" id="3.80.10.10">
    <property type="entry name" value="Ribonuclease Inhibitor"/>
    <property type="match status" value="1"/>
</dbReference>
<feature type="region of interest" description="Disordered" evidence="1">
    <location>
        <begin position="1"/>
        <end position="26"/>
    </location>
</feature>
<evidence type="ECO:0000313" key="2">
    <source>
        <dbReference type="EMBL" id="KAF6743459.1"/>
    </source>
</evidence>
<comment type="caution">
    <text evidence="2">The sequence shown here is derived from an EMBL/GenBank/DDBJ whole genome shotgun (WGS) entry which is preliminary data.</text>
</comment>
<feature type="compositionally biased region" description="Low complexity" evidence="1">
    <location>
        <begin position="1"/>
        <end position="19"/>
    </location>
</feature>
<dbReference type="SUPFAM" id="SSF52047">
    <property type="entry name" value="RNI-like"/>
    <property type="match status" value="1"/>
</dbReference>
<dbReference type="Proteomes" id="UP000521943">
    <property type="component" value="Unassembled WGS sequence"/>
</dbReference>
<sequence length="451" mass="50744">MSSATTTATTRTTTTANRNMKMPPPRPPTVLAQELVDAVIDAVAGACAYDRRARDTLRQCALVSHTFLPRCQMHLFREVKFVTRYTSPVDESRMGAFLRLLQQRSPSGRQERSTRIAEYVQVLHLRNSAFWEPELPEIVGRLRNLRSIQLQTRPGTSPWDAFTPALRGALVGIMTLETLEEVSVQGFSDLPLTLFGGPTNLQRLTIRDCTIEEEENGAVGDGWLSTRVERARRGCLPEPKRLSIRGSFPFIFPLLRSSTLSLSTLREAEFVTASTNEVEVSAAVLRLSSAVVERLSFCNRIDDALPDIHLAEYPCMQRISLELQVSFHDSRVGLPTSLRNLLRSIEPTSSQIRSLEIRIRWDSCNPDVPWDCNGLKRAWAEVDDLLYQIKSLRSVSLLFVVSYNNGKEVWAQDDIMAIEKASRGLDGQLAALLQRTSSRNDVQARVTRDSW</sequence>
<dbReference type="OrthoDB" id="2979651at2759"/>
<organism evidence="2 3">
    <name type="scientific">Ephemerocybe angulata</name>
    <dbReference type="NCBI Taxonomy" id="980116"/>
    <lineage>
        <taxon>Eukaryota</taxon>
        <taxon>Fungi</taxon>
        <taxon>Dikarya</taxon>
        <taxon>Basidiomycota</taxon>
        <taxon>Agaricomycotina</taxon>
        <taxon>Agaricomycetes</taxon>
        <taxon>Agaricomycetidae</taxon>
        <taxon>Agaricales</taxon>
        <taxon>Agaricineae</taxon>
        <taxon>Psathyrellaceae</taxon>
        <taxon>Ephemerocybe</taxon>
    </lineage>
</organism>
<accession>A0A8H6HAM6</accession>
<evidence type="ECO:0000313" key="3">
    <source>
        <dbReference type="Proteomes" id="UP000521943"/>
    </source>
</evidence>
<protein>
    <submittedName>
        <fullName evidence="2">Uncharacterized protein</fullName>
    </submittedName>
</protein>
<gene>
    <name evidence="2" type="ORF">DFP72DRAFT_1080055</name>
</gene>
<dbReference type="InterPro" id="IPR032675">
    <property type="entry name" value="LRR_dom_sf"/>
</dbReference>
<dbReference type="AlphaFoldDB" id="A0A8H6HAM6"/>
<evidence type="ECO:0000256" key="1">
    <source>
        <dbReference type="SAM" id="MobiDB-lite"/>
    </source>
</evidence>
<name>A0A8H6HAM6_9AGAR</name>
<proteinExistence type="predicted"/>
<keyword evidence="3" id="KW-1185">Reference proteome</keyword>